<dbReference type="AlphaFoldDB" id="A0A0E9U6J4"/>
<sequence>MLRRKKGFLHQYFCGKQKPWA</sequence>
<reference evidence="1" key="1">
    <citation type="submission" date="2014-11" db="EMBL/GenBank/DDBJ databases">
        <authorList>
            <person name="Amaro Gonzalez C."/>
        </authorList>
    </citation>
    <scope>NUCLEOTIDE SEQUENCE</scope>
</reference>
<reference evidence="1" key="2">
    <citation type="journal article" date="2015" name="Fish Shellfish Immunol.">
        <title>Early steps in the European eel (Anguilla anguilla)-Vibrio vulnificus interaction in the gills: Role of the RtxA13 toxin.</title>
        <authorList>
            <person name="Callol A."/>
            <person name="Pajuelo D."/>
            <person name="Ebbesson L."/>
            <person name="Teles M."/>
            <person name="MacKenzie S."/>
            <person name="Amaro C."/>
        </authorList>
    </citation>
    <scope>NUCLEOTIDE SEQUENCE</scope>
</reference>
<evidence type="ECO:0000313" key="1">
    <source>
        <dbReference type="EMBL" id="JAH61347.1"/>
    </source>
</evidence>
<protein>
    <submittedName>
        <fullName evidence="1">Uncharacterized protein</fullName>
    </submittedName>
</protein>
<proteinExistence type="predicted"/>
<name>A0A0E9U6J4_ANGAN</name>
<accession>A0A0E9U6J4</accession>
<organism evidence="1">
    <name type="scientific">Anguilla anguilla</name>
    <name type="common">European freshwater eel</name>
    <name type="synonym">Muraena anguilla</name>
    <dbReference type="NCBI Taxonomy" id="7936"/>
    <lineage>
        <taxon>Eukaryota</taxon>
        <taxon>Metazoa</taxon>
        <taxon>Chordata</taxon>
        <taxon>Craniata</taxon>
        <taxon>Vertebrata</taxon>
        <taxon>Euteleostomi</taxon>
        <taxon>Actinopterygii</taxon>
        <taxon>Neopterygii</taxon>
        <taxon>Teleostei</taxon>
        <taxon>Anguilliformes</taxon>
        <taxon>Anguillidae</taxon>
        <taxon>Anguilla</taxon>
    </lineage>
</organism>
<dbReference type="EMBL" id="GBXM01047230">
    <property type="protein sequence ID" value="JAH61347.1"/>
    <property type="molecule type" value="Transcribed_RNA"/>
</dbReference>